<name>A0A060X9Y7_ONCMY</name>
<sequence>MKCFSRYLPYLFRPSSTILSSSCHTEACVLRPASMSHDEPLFNLWLLGDGDIGSPSAPWVQRPSHLSWTYCNRGVNAT</sequence>
<proteinExistence type="predicted"/>
<gene>
    <name evidence="1" type="ORF">GSONMT00055950001</name>
</gene>
<dbReference type="PaxDb" id="8022-A0A060X9Y7"/>
<evidence type="ECO:0000313" key="1">
    <source>
        <dbReference type="EMBL" id="CDQ73660.1"/>
    </source>
</evidence>
<organism evidence="1 2">
    <name type="scientific">Oncorhynchus mykiss</name>
    <name type="common">Rainbow trout</name>
    <name type="synonym">Salmo gairdneri</name>
    <dbReference type="NCBI Taxonomy" id="8022"/>
    <lineage>
        <taxon>Eukaryota</taxon>
        <taxon>Metazoa</taxon>
        <taxon>Chordata</taxon>
        <taxon>Craniata</taxon>
        <taxon>Vertebrata</taxon>
        <taxon>Euteleostomi</taxon>
        <taxon>Actinopterygii</taxon>
        <taxon>Neopterygii</taxon>
        <taxon>Teleostei</taxon>
        <taxon>Protacanthopterygii</taxon>
        <taxon>Salmoniformes</taxon>
        <taxon>Salmonidae</taxon>
        <taxon>Salmoninae</taxon>
        <taxon>Oncorhynchus</taxon>
    </lineage>
</organism>
<reference evidence="1 2" key="1">
    <citation type="journal article" date="2014" name="Nat. Commun.">
        <title>The rainbow trout genome provides novel insights into evolution after whole-genome duplication in vertebrates.</title>
        <authorList>
            <person name="Berthelot C."/>
            <person name="Brunet F."/>
            <person name="Chalopin D."/>
            <person name="Juanchich A."/>
            <person name="Bernard M."/>
            <person name="Noel B."/>
            <person name="Bento P."/>
            <person name="Da Silva C."/>
            <person name="Labadie K."/>
            <person name="Alberti A."/>
            <person name="Aury J.M."/>
            <person name="Louis A."/>
            <person name="Dehais P."/>
            <person name="Bardou P."/>
            <person name="Montfort J."/>
            <person name="Klopp C."/>
            <person name="Cabau C."/>
            <person name="Gaspin C."/>
            <person name="Thorgaard G.H."/>
            <person name="Boussaha M."/>
            <person name="Quillet E."/>
            <person name="Guyomard R."/>
            <person name="Galiana D."/>
            <person name="Bobe J."/>
            <person name="Volff J.N."/>
            <person name="Genet C."/>
            <person name="Wincker P."/>
            <person name="Jaillon O."/>
            <person name="Roest Crollius H."/>
            <person name="Guiguen Y."/>
        </authorList>
    </citation>
    <scope>NUCLEOTIDE SEQUENCE [LARGE SCALE GENOMIC DNA]</scope>
</reference>
<accession>A0A060X9Y7</accession>
<protein>
    <submittedName>
        <fullName evidence="1">Uncharacterized protein</fullName>
    </submittedName>
</protein>
<dbReference type="AlphaFoldDB" id="A0A060X9Y7"/>
<dbReference type="Proteomes" id="UP000193380">
    <property type="component" value="Chromosome 12"/>
</dbReference>
<dbReference type="EMBL" id="FR904918">
    <property type="protein sequence ID" value="CDQ73660.1"/>
    <property type="molecule type" value="Genomic_DNA"/>
</dbReference>
<evidence type="ECO:0000313" key="2">
    <source>
        <dbReference type="Proteomes" id="UP000193380"/>
    </source>
</evidence>